<evidence type="ECO:0000313" key="7">
    <source>
        <dbReference type="Proteomes" id="UP000680670"/>
    </source>
</evidence>
<evidence type="ECO:0000313" key="4">
    <source>
        <dbReference type="EMBL" id="GIN97141.1"/>
    </source>
</evidence>
<keyword evidence="7" id="KW-1185">Reference proteome</keyword>
<name>A0A429XE10_SIMTE</name>
<dbReference type="InterPro" id="IPR050109">
    <property type="entry name" value="HTH-type_TetR-like_transc_reg"/>
</dbReference>
<comment type="caution">
    <text evidence="5">The sequence shown here is derived from an EMBL/GenBank/DDBJ whole genome shotgun (WGS) entry which is preliminary data.</text>
</comment>
<dbReference type="PRINTS" id="PR00455">
    <property type="entry name" value="HTHTETR"/>
</dbReference>
<dbReference type="EMBL" id="QYTW02000001">
    <property type="protein sequence ID" value="RST61695.1"/>
    <property type="molecule type" value="Genomic_DNA"/>
</dbReference>
<dbReference type="SUPFAM" id="SSF46689">
    <property type="entry name" value="Homeodomain-like"/>
    <property type="match status" value="1"/>
</dbReference>
<accession>A0A429XE10</accession>
<feature type="DNA-binding region" description="H-T-H motif" evidence="2">
    <location>
        <begin position="27"/>
        <end position="46"/>
    </location>
</feature>
<dbReference type="InterPro" id="IPR001647">
    <property type="entry name" value="HTH_TetR"/>
</dbReference>
<feature type="domain" description="HTH tetR-type" evidence="3">
    <location>
        <begin position="4"/>
        <end position="64"/>
    </location>
</feature>
<evidence type="ECO:0000256" key="1">
    <source>
        <dbReference type="ARBA" id="ARBA00023125"/>
    </source>
</evidence>
<dbReference type="GO" id="GO:0000976">
    <property type="term" value="F:transcription cis-regulatory region binding"/>
    <property type="evidence" value="ECO:0007669"/>
    <property type="project" value="TreeGrafter"/>
</dbReference>
<reference evidence="4 7" key="2">
    <citation type="submission" date="2021-03" db="EMBL/GenBank/DDBJ databases">
        <title>Antimicrobial resistance genes in bacteria isolated from Japanese honey, and their potential for conferring macrolide and lincosamide resistance in the American foulbrood pathogen Paenibacillus larvae.</title>
        <authorList>
            <person name="Okamoto M."/>
            <person name="Kumagai M."/>
            <person name="Kanamori H."/>
            <person name="Takamatsu D."/>
        </authorList>
    </citation>
    <scope>NUCLEOTIDE SEQUENCE [LARGE SCALE GENOMIC DNA]</scope>
    <source>
        <strain evidence="4 7">J6TS1</strain>
    </source>
</reference>
<dbReference type="EMBL" id="BORJ01000008">
    <property type="protein sequence ID" value="GIN97141.1"/>
    <property type="molecule type" value="Genomic_DNA"/>
</dbReference>
<dbReference type="Proteomes" id="UP000287296">
    <property type="component" value="Unassembled WGS sequence"/>
</dbReference>
<dbReference type="InterPro" id="IPR009057">
    <property type="entry name" value="Homeodomain-like_sf"/>
</dbReference>
<dbReference type="RefSeq" id="WP_120115714.1">
    <property type="nucleotide sequence ID" value="NZ_BORI01000013.1"/>
</dbReference>
<dbReference type="PANTHER" id="PTHR30055:SF226">
    <property type="entry name" value="HTH-TYPE TRANSCRIPTIONAL REGULATOR PKSA"/>
    <property type="match status" value="1"/>
</dbReference>
<dbReference type="GO" id="GO:0003700">
    <property type="term" value="F:DNA-binding transcription factor activity"/>
    <property type="evidence" value="ECO:0007669"/>
    <property type="project" value="TreeGrafter"/>
</dbReference>
<keyword evidence="1 2" id="KW-0238">DNA-binding</keyword>
<evidence type="ECO:0000313" key="6">
    <source>
        <dbReference type="Proteomes" id="UP000287296"/>
    </source>
</evidence>
<organism evidence="5 6">
    <name type="scientific">Siminovitchia terrae</name>
    <name type="common">Bacillus terrae</name>
    <dbReference type="NCBI Taxonomy" id="1914933"/>
    <lineage>
        <taxon>Bacteria</taxon>
        <taxon>Bacillati</taxon>
        <taxon>Bacillota</taxon>
        <taxon>Bacilli</taxon>
        <taxon>Bacillales</taxon>
        <taxon>Bacillaceae</taxon>
        <taxon>Siminovitchia</taxon>
    </lineage>
</organism>
<dbReference type="OrthoDB" id="277085at2"/>
<sequence length="193" mass="21773">MSSLSTSERILDAAIQLVSEKGYAAATTRSIAELAGVNEVTVFRHFGNKRGILKAIIDRFSYGPVFQKTIQFDITYDLETDLLHFSKKYFQTMLPVKDLVLIAFKEAGTFPEIDEEIANVPRFLKEQLAGYFQEMKKRGRLLDINEEAASLSFIALNLGHFISYIRIGSKVTELDIQQQLKISVSIFSRGLTP</sequence>
<dbReference type="Proteomes" id="UP000680670">
    <property type="component" value="Unassembled WGS sequence"/>
</dbReference>
<evidence type="ECO:0000259" key="3">
    <source>
        <dbReference type="PROSITE" id="PS50977"/>
    </source>
</evidence>
<dbReference type="Pfam" id="PF00440">
    <property type="entry name" value="TetR_N"/>
    <property type="match status" value="1"/>
</dbReference>
<dbReference type="PANTHER" id="PTHR30055">
    <property type="entry name" value="HTH-TYPE TRANSCRIPTIONAL REGULATOR RUTR"/>
    <property type="match status" value="1"/>
</dbReference>
<proteinExistence type="predicted"/>
<dbReference type="PROSITE" id="PS50977">
    <property type="entry name" value="HTH_TETR_2"/>
    <property type="match status" value="1"/>
</dbReference>
<reference evidence="5 6" key="1">
    <citation type="submission" date="2018-12" db="EMBL/GenBank/DDBJ databases">
        <authorList>
            <person name="Sun L."/>
            <person name="Chen Z."/>
        </authorList>
    </citation>
    <scope>NUCLEOTIDE SEQUENCE [LARGE SCALE GENOMIC DNA]</scope>
    <source>
        <strain evidence="5 6">LMG 29736</strain>
    </source>
</reference>
<evidence type="ECO:0000313" key="5">
    <source>
        <dbReference type="EMBL" id="RST61695.1"/>
    </source>
</evidence>
<dbReference type="Gene3D" id="1.10.357.10">
    <property type="entry name" value="Tetracycline Repressor, domain 2"/>
    <property type="match status" value="1"/>
</dbReference>
<dbReference type="AlphaFoldDB" id="A0A429XE10"/>
<evidence type="ECO:0000256" key="2">
    <source>
        <dbReference type="PROSITE-ProRule" id="PRU00335"/>
    </source>
</evidence>
<protein>
    <submittedName>
        <fullName evidence="4">TetR family transcriptional regulator</fullName>
    </submittedName>
    <submittedName>
        <fullName evidence="5">TetR/AcrR family transcriptional regulator</fullName>
    </submittedName>
</protein>
<gene>
    <name evidence="5" type="ORF">D5F11_002115</name>
    <name evidence="4" type="ORF">J6TS1_30110</name>
</gene>